<dbReference type="AlphaFoldDB" id="A0A2P2QX41"/>
<evidence type="ECO:0000313" key="1">
    <source>
        <dbReference type="EMBL" id="MBX71471.1"/>
    </source>
</evidence>
<reference evidence="1" key="1">
    <citation type="submission" date="2018-02" db="EMBL/GenBank/DDBJ databases">
        <title>Rhizophora mucronata_Transcriptome.</title>
        <authorList>
            <person name="Meera S.P."/>
            <person name="Sreeshan A."/>
            <person name="Augustine A."/>
        </authorList>
    </citation>
    <scope>NUCLEOTIDE SEQUENCE</scope>
    <source>
        <tissue evidence="1">Leaf</tissue>
    </source>
</reference>
<protein>
    <submittedName>
        <fullName evidence="1">Uncharacterized protein</fullName>
    </submittedName>
</protein>
<name>A0A2P2QX41_RHIMU</name>
<dbReference type="EMBL" id="GGEC01090987">
    <property type="protein sequence ID" value="MBX71471.1"/>
    <property type="molecule type" value="Transcribed_RNA"/>
</dbReference>
<proteinExistence type="predicted"/>
<accession>A0A2P2QX41</accession>
<organism evidence="1">
    <name type="scientific">Rhizophora mucronata</name>
    <name type="common">Asiatic mangrove</name>
    <dbReference type="NCBI Taxonomy" id="61149"/>
    <lineage>
        <taxon>Eukaryota</taxon>
        <taxon>Viridiplantae</taxon>
        <taxon>Streptophyta</taxon>
        <taxon>Embryophyta</taxon>
        <taxon>Tracheophyta</taxon>
        <taxon>Spermatophyta</taxon>
        <taxon>Magnoliopsida</taxon>
        <taxon>eudicotyledons</taxon>
        <taxon>Gunneridae</taxon>
        <taxon>Pentapetalae</taxon>
        <taxon>rosids</taxon>
        <taxon>fabids</taxon>
        <taxon>Malpighiales</taxon>
        <taxon>Rhizophoraceae</taxon>
        <taxon>Rhizophora</taxon>
    </lineage>
</organism>
<sequence>MVCFVYIVSVSLLAPDGSAVK</sequence>